<feature type="chain" id="PRO_5044828041" evidence="1">
    <location>
        <begin position="18"/>
        <end position="174"/>
    </location>
</feature>
<evidence type="ECO:0000313" key="3">
    <source>
        <dbReference type="Proteomes" id="UP001516023"/>
    </source>
</evidence>
<feature type="signal peptide" evidence="1">
    <location>
        <begin position="1"/>
        <end position="17"/>
    </location>
</feature>
<keyword evidence="1" id="KW-0732">Signal</keyword>
<accession>A0ABD3PUB8</accession>
<sequence length="174" mass="19063">MYKSFLILATAVASASAFVPAPRSVRGTLPDGVPTNLSVGAHIPSRQHYLVLVVMKVSLCCPGCGFSSRGRCLSLMPLISATCRPSLFLSAALLLNPSQTLFTRYRGVPNVDTFPSDFIFLVFGNRSTVSRTVIRAEDTDYEKEFAKLQKEAEERLDDKVAELMSNIETVGQKK</sequence>
<gene>
    <name evidence="2" type="ORF">HJC23_000579</name>
</gene>
<name>A0ABD3PUB8_9STRA</name>
<protein>
    <submittedName>
        <fullName evidence="2">Uncharacterized protein</fullName>
    </submittedName>
</protein>
<organism evidence="2 3">
    <name type="scientific">Cyclotella cryptica</name>
    <dbReference type="NCBI Taxonomy" id="29204"/>
    <lineage>
        <taxon>Eukaryota</taxon>
        <taxon>Sar</taxon>
        <taxon>Stramenopiles</taxon>
        <taxon>Ochrophyta</taxon>
        <taxon>Bacillariophyta</taxon>
        <taxon>Coscinodiscophyceae</taxon>
        <taxon>Thalassiosirophycidae</taxon>
        <taxon>Stephanodiscales</taxon>
        <taxon>Stephanodiscaceae</taxon>
        <taxon>Cyclotella</taxon>
    </lineage>
</organism>
<keyword evidence="3" id="KW-1185">Reference proteome</keyword>
<proteinExistence type="predicted"/>
<evidence type="ECO:0000313" key="2">
    <source>
        <dbReference type="EMBL" id="KAL3791159.1"/>
    </source>
</evidence>
<dbReference type="EMBL" id="JABMIG020000117">
    <property type="protein sequence ID" value="KAL3791159.1"/>
    <property type="molecule type" value="Genomic_DNA"/>
</dbReference>
<dbReference type="Proteomes" id="UP001516023">
    <property type="component" value="Unassembled WGS sequence"/>
</dbReference>
<evidence type="ECO:0000256" key="1">
    <source>
        <dbReference type="SAM" id="SignalP"/>
    </source>
</evidence>
<reference evidence="2 3" key="1">
    <citation type="journal article" date="2020" name="G3 (Bethesda)">
        <title>Improved Reference Genome for Cyclotella cryptica CCMP332, a Model for Cell Wall Morphogenesis, Salinity Adaptation, and Lipid Production in Diatoms (Bacillariophyta).</title>
        <authorList>
            <person name="Roberts W.R."/>
            <person name="Downey K.M."/>
            <person name="Ruck E.C."/>
            <person name="Traller J.C."/>
            <person name="Alverson A.J."/>
        </authorList>
    </citation>
    <scope>NUCLEOTIDE SEQUENCE [LARGE SCALE GENOMIC DNA]</scope>
    <source>
        <strain evidence="2 3">CCMP332</strain>
    </source>
</reference>
<comment type="caution">
    <text evidence="2">The sequence shown here is derived from an EMBL/GenBank/DDBJ whole genome shotgun (WGS) entry which is preliminary data.</text>
</comment>
<dbReference type="AlphaFoldDB" id="A0ABD3PUB8"/>